<dbReference type="Pfam" id="PF05794">
    <property type="entry name" value="Tcp11"/>
    <property type="match status" value="1"/>
</dbReference>
<sequence length="1175" mass="131635">MDSSGAVESPETARPAAVALDFTDGETSPSPARIPRRIRRRLLESKSSGPASVEEIEAKLRDAELRRQQFHEWLSSKARPKPRSPSWSSQEDDPGQRLEAKLVAAEQKRLALLAKAQMRLARLDELRQAAKSGVRMRFEKEREELGTKVESRVQQAEANRMRLLKAHIQRRAAIQERTTRSLLQRVNRENKYKERVCSAIYQKRAAAEKKRMGLLEAEKEKAQARVIQARRVAKTVNYKRENERRKMKEQLENRLQKARRQRAEYLKKRGSSHRSAQINLIKHGDFLSRKLARCWRRFVRSKRTTFTLAKAYEALGLNVKSVNSMPFEQVALLIESTTTLQTTKALLDRLESRFSLLLSSDPSSVENIDHLLKRLASPNRKAASSRTTRQRVGTRRVVARESKSSETKMSRYPVRVVLCAYMILGHPNAVFSGQGEHEVSLRESAIKFLRVFELLVKIILDGPNSARTLRKSSSDSLPLNHNKESSSTLLQEQSFRCQLRSFDSAWRSYLYRFVIWKVKDARSLEDDLVRAACQLELSMMQTCKMTADGQTSDLSHDMRAIQKQVIEDQKLLREKVQHLSGNAGIERMECALSDTRSKFFEAKESGTPLATPVAHISSPSLPNTLEEQSDSPPHEQSVNIKGTSNHVVRSLFQVSSSTQLVGREVENVNIKSSSTRGIQLPTENELLVNEIMNGRHGQFAGDLDIVNDEELGVKVKEIMEKAFWDGILESLKEERPDYSRLLGLVKEIRDELCDLAPNSWKQDILNSIDLDILSQVLESGYHDTNYLGNILEYVLVTLQKLSAPASEDDMRKNHQKLLNSLTEITLSDDKQNNSFVMAAIKGLRFVLEQIQTLKKEVSLARIKLMEPIIKGSAGLEYLQKAFTDRYGSPTGAATSLPQTLHWISSTRNCLDEEWDEHIDFCSVVLANHGLPPVAALRTGGGLSASSQRHDALFTASGDDELPECSGEKVDKLVRLGLLKLATAIQGLTAETAPETLKLNVLRLRTVQSQFQQIVVIATSILVLRQVLLSEKPVASSELEAVVSDTVKGLNELLKTSPDVGIPEITEVMMSSSSSFSDSASQTKLQSRKDMIARVLTRSLQNGDAVFGKVSRSIYLALRGVVLGGSGTQGRKLADAALQRIGAAMLVDQVVAASNMLITMAIVTSRVHGPWYRVLV</sequence>
<dbReference type="AlphaFoldDB" id="A0AAQ3Q9G6"/>
<feature type="region of interest" description="Disordered" evidence="3">
    <location>
        <begin position="72"/>
        <end position="95"/>
    </location>
</feature>
<dbReference type="EMBL" id="CP136892">
    <property type="protein sequence ID" value="WOL01261.1"/>
    <property type="molecule type" value="Genomic_DNA"/>
</dbReference>
<feature type="coiled-coil region" evidence="2">
    <location>
        <begin position="205"/>
        <end position="268"/>
    </location>
</feature>
<evidence type="ECO:0000313" key="4">
    <source>
        <dbReference type="EMBL" id="WOL01261.1"/>
    </source>
</evidence>
<protein>
    <recommendedName>
        <fullName evidence="6">T-complex protein 11</fullName>
    </recommendedName>
</protein>
<proteinExistence type="inferred from homology"/>
<keyword evidence="5" id="KW-1185">Reference proteome</keyword>
<dbReference type="PANTHER" id="PTHR12832">
    <property type="entry name" value="TESTIS-SPECIFIC PROTEIN PBS13 T-COMPLEX 11"/>
    <property type="match status" value="1"/>
</dbReference>
<dbReference type="PANTHER" id="PTHR12832:SF11">
    <property type="entry name" value="LD23868P"/>
    <property type="match status" value="1"/>
</dbReference>
<evidence type="ECO:0000313" key="5">
    <source>
        <dbReference type="Proteomes" id="UP001327560"/>
    </source>
</evidence>
<evidence type="ECO:0000256" key="2">
    <source>
        <dbReference type="SAM" id="Coils"/>
    </source>
</evidence>
<feature type="region of interest" description="Disordered" evidence="3">
    <location>
        <begin position="1"/>
        <end position="55"/>
    </location>
</feature>
<feature type="compositionally biased region" description="Polar residues" evidence="3">
    <location>
        <begin position="617"/>
        <end position="639"/>
    </location>
</feature>
<feature type="region of interest" description="Disordered" evidence="3">
    <location>
        <begin position="379"/>
        <end position="404"/>
    </location>
</feature>
<dbReference type="GO" id="GO:0007165">
    <property type="term" value="P:signal transduction"/>
    <property type="evidence" value="ECO:0007669"/>
    <property type="project" value="TreeGrafter"/>
</dbReference>
<gene>
    <name evidence="4" type="ORF">Cni_G09977</name>
</gene>
<dbReference type="InterPro" id="IPR008862">
    <property type="entry name" value="Tcp11"/>
</dbReference>
<name>A0AAQ3Q9G6_9LILI</name>
<feature type="region of interest" description="Disordered" evidence="3">
    <location>
        <begin position="604"/>
        <end position="639"/>
    </location>
</feature>
<dbReference type="Proteomes" id="UP001327560">
    <property type="component" value="Chromosome 3"/>
</dbReference>
<keyword evidence="2" id="KW-0175">Coiled coil</keyword>
<evidence type="ECO:0000256" key="3">
    <source>
        <dbReference type="SAM" id="MobiDB-lite"/>
    </source>
</evidence>
<evidence type="ECO:0008006" key="6">
    <source>
        <dbReference type="Google" id="ProtNLM"/>
    </source>
</evidence>
<accession>A0AAQ3Q9G6</accession>
<evidence type="ECO:0000256" key="1">
    <source>
        <dbReference type="ARBA" id="ARBA00010954"/>
    </source>
</evidence>
<organism evidence="4 5">
    <name type="scientific">Canna indica</name>
    <name type="common">Indian-shot</name>
    <dbReference type="NCBI Taxonomy" id="4628"/>
    <lineage>
        <taxon>Eukaryota</taxon>
        <taxon>Viridiplantae</taxon>
        <taxon>Streptophyta</taxon>
        <taxon>Embryophyta</taxon>
        <taxon>Tracheophyta</taxon>
        <taxon>Spermatophyta</taxon>
        <taxon>Magnoliopsida</taxon>
        <taxon>Liliopsida</taxon>
        <taxon>Zingiberales</taxon>
        <taxon>Cannaceae</taxon>
        <taxon>Canna</taxon>
    </lineage>
</organism>
<comment type="similarity">
    <text evidence="1">Belongs to the TCP11 family.</text>
</comment>
<reference evidence="4 5" key="1">
    <citation type="submission" date="2023-10" db="EMBL/GenBank/DDBJ databases">
        <title>Chromosome-scale genome assembly provides insights into flower coloration mechanisms of Canna indica.</title>
        <authorList>
            <person name="Li C."/>
        </authorList>
    </citation>
    <scope>NUCLEOTIDE SEQUENCE [LARGE SCALE GENOMIC DNA]</scope>
    <source>
        <tissue evidence="4">Flower</tissue>
    </source>
</reference>